<comment type="caution">
    <text evidence="2">The sequence shown here is derived from an EMBL/GenBank/DDBJ whole genome shotgun (WGS) entry which is preliminary data.</text>
</comment>
<protein>
    <submittedName>
        <fullName evidence="2">Type 2 lantipeptide synthetase LanM</fullName>
    </submittedName>
</protein>
<dbReference type="SMART" id="SM01260">
    <property type="entry name" value="LANC_like"/>
    <property type="match status" value="1"/>
</dbReference>
<dbReference type="PIRSF" id="PIRSF037228">
    <property type="entry name" value="Lant_mod_RumM"/>
    <property type="match status" value="1"/>
</dbReference>
<evidence type="ECO:0000313" key="3">
    <source>
        <dbReference type="Proteomes" id="UP000283734"/>
    </source>
</evidence>
<evidence type="ECO:0000313" key="2">
    <source>
        <dbReference type="EMBL" id="RJG18302.1"/>
    </source>
</evidence>
<reference evidence="2 3" key="1">
    <citation type="submission" date="2018-09" db="EMBL/GenBank/DDBJ databases">
        <title>Alcanivorax profundi sp. nov., isolated from 1000 m-depth seawater of the Mariana Trench.</title>
        <authorList>
            <person name="Liu J."/>
        </authorList>
    </citation>
    <scope>NUCLEOTIDE SEQUENCE [LARGE SCALE GENOMIC DNA]</scope>
    <source>
        <strain evidence="2 3">MTEO17</strain>
    </source>
</reference>
<dbReference type="Proteomes" id="UP000283734">
    <property type="component" value="Unassembled WGS sequence"/>
</dbReference>
<dbReference type="PRINTS" id="PR01950">
    <property type="entry name" value="LANCSUPER"/>
</dbReference>
<feature type="domain" description="Lantibiotic biosynthesis protein dehydration" evidence="1">
    <location>
        <begin position="218"/>
        <end position="587"/>
    </location>
</feature>
<dbReference type="InterPro" id="IPR017146">
    <property type="entry name" value="Lanti_2_LanM"/>
</dbReference>
<accession>A0A418XZ50</accession>
<gene>
    <name evidence="2" type="primary">lanM</name>
    <name evidence="2" type="ORF">D4A39_07465</name>
</gene>
<sequence length="1055" mass="115411">MTAKMNTDAFQRTLTARTLTLAQHLSGEWLQADMSESGGKTATRRLQRWQEVLDRFSPGSLSKRLQWDHYTLNAGSLLDRLRPGTLRENVPCAAWTETAWEMANTIMLASVDIEGAAFLDASDPIPFEALLAPVVSRYRATLIKECPEWSSQFSPQARAALCRELLQRLSANLARCLEHEFSLFRLASTATGAPGDGLYNQFINNLRDGDIAPFLLKYAYATRLASLALCQWRDNQLQLSYHLAEDRHALKQRFGIAPDKPVTAVRCGLSDRHHNGQSVMRVEFSAHQALYYKPREMQLESCIAQLCEKLDTSLADIVPPMLSGEGHGWAAEIHAQTGNPEQYYRQAGKVIFAAWMFAGTDLHDENVMAAEQGPVIIDAEMLASPVPLTTATSGSGTGSAMTGARAEDATVLRSGLLPRWLSYGDGTAIQISGISAGKKYLTDLKTHCWTHINTDQMALKTEWVRVESANSSAALPPPCEYEESIIAGFSSLVGAARRLADSTAWNQQLGELLADCQVRFLVRDTTLYATLEQAVRHPRYSLTLIDAEIEQECLAATFLSHDTCPHVWPFLEVEKRALQNGDIPHFTLPVNATAWNGGASGPVTLFSQSGLDAIKERFMRLSDAEVAFQTSLIKACLFTTRSDPEPTDLPLARQRTDSTPSALEAAVHIGDTLLKMAVAQPQTQGFQPTWIAPQSLGVDRPSTVRALGASLYDGQAGMGLFFAALAQRTQASRFYQLSENIFTGLLDSAATWSEELDNRHGGLVGRTALLFALQHALQLIEMPTLKTGLATLRNGISSAQFRPSGSSADWISGLAGASVAMRTNLPAPQPMPLAELLRQCVMTGPPARLVGWPDHGRYDDNNPAAFQTGAGHGIAGPLTALCQLLDAFPGVAQADHALRTITKCVEFLDHQWIPEKRNWKVSAEHNAPADSDGWAHGAAGILIALDRVKKLTGTFSPTAELALQRLRDRPLMQWDHLSMGNCGLIDMWLLLGEPQTAGHLASRMLQRHQSQLSWAIPGGESMQPGMMTGMAGIGYTLLRLEQPDRLPSLLVLDKE</sequence>
<dbReference type="AlphaFoldDB" id="A0A418XZ50"/>
<dbReference type="PRINTS" id="PR01955">
    <property type="entry name" value="LANCFRANKIA"/>
</dbReference>
<dbReference type="CDD" id="cd04792">
    <property type="entry name" value="LanM-like"/>
    <property type="match status" value="1"/>
</dbReference>
<dbReference type="InterPro" id="IPR007822">
    <property type="entry name" value="LANC-like"/>
</dbReference>
<dbReference type="InterPro" id="IPR012341">
    <property type="entry name" value="6hp_glycosidase-like_sf"/>
</dbReference>
<organism evidence="2 3">
    <name type="scientific">Alcanivorax profundi</name>
    <dbReference type="NCBI Taxonomy" id="2338368"/>
    <lineage>
        <taxon>Bacteria</taxon>
        <taxon>Pseudomonadati</taxon>
        <taxon>Pseudomonadota</taxon>
        <taxon>Gammaproteobacteria</taxon>
        <taxon>Oceanospirillales</taxon>
        <taxon>Alcanivoracaceae</taxon>
        <taxon>Alcanivorax</taxon>
    </lineage>
</organism>
<dbReference type="Pfam" id="PF05147">
    <property type="entry name" value="LANC_like"/>
    <property type="match status" value="1"/>
</dbReference>
<evidence type="ECO:0000259" key="1">
    <source>
        <dbReference type="Pfam" id="PF13575"/>
    </source>
</evidence>
<dbReference type="GO" id="GO:0005975">
    <property type="term" value="P:carbohydrate metabolic process"/>
    <property type="evidence" value="ECO:0007669"/>
    <property type="project" value="InterPro"/>
</dbReference>
<dbReference type="NCBIfam" id="TIGR03897">
    <property type="entry name" value="lanti_2_LanM"/>
    <property type="match status" value="1"/>
</dbReference>
<dbReference type="Gene3D" id="1.50.10.10">
    <property type="match status" value="1"/>
</dbReference>
<dbReference type="GO" id="GO:0031179">
    <property type="term" value="P:peptide modification"/>
    <property type="evidence" value="ECO:0007669"/>
    <property type="project" value="InterPro"/>
</dbReference>
<dbReference type="Pfam" id="PF13575">
    <property type="entry name" value="DUF4135"/>
    <property type="match status" value="1"/>
</dbReference>
<proteinExistence type="predicted"/>
<dbReference type="InterPro" id="IPR025410">
    <property type="entry name" value="Lant_dehyd"/>
</dbReference>
<name>A0A418XZ50_9GAMM</name>
<keyword evidence="3" id="KW-1185">Reference proteome</keyword>
<dbReference type="SUPFAM" id="SSF158745">
    <property type="entry name" value="LanC-like"/>
    <property type="match status" value="1"/>
</dbReference>
<dbReference type="EMBL" id="QYYA01000002">
    <property type="protein sequence ID" value="RJG18302.1"/>
    <property type="molecule type" value="Genomic_DNA"/>
</dbReference>